<gene>
    <name evidence="1" type="ORF">A3D26_00020</name>
</gene>
<dbReference type="AlphaFoldDB" id="A0A1G1V7K3"/>
<name>A0A1G1V7K3_9BACT</name>
<organism evidence="1 2">
    <name type="scientific">Candidatus Blackburnbacteria bacterium RIFCSPHIGHO2_02_FULL_44_20</name>
    <dbReference type="NCBI Taxonomy" id="1797516"/>
    <lineage>
        <taxon>Bacteria</taxon>
        <taxon>Candidatus Blackburniibacteriota</taxon>
    </lineage>
</organism>
<proteinExistence type="predicted"/>
<protein>
    <submittedName>
        <fullName evidence="1">Uncharacterized protein</fullName>
    </submittedName>
</protein>
<dbReference type="Proteomes" id="UP000178319">
    <property type="component" value="Unassembled WGS sequence"/>
</dbReference>
<reference evidence="1 2" key="1">
    <citation type="journal article" date="2016" name="Nat. Commun.">
        <title>Thousands of microbial genomes shed light on interconnected biogeochemical processes in an aquifer system.</title>
        <authorList>
            <person name="Anantharaman K."/>
            <person name="Brown C.T."/>
            <person name="Hug L.A."/>
            <person name="Sharon I."/>
            <person name="Castelle C.J."/>
            <person name="Probst A.J."/>
            <person name="Thomas B.C."/>
            <person name="Singh A."/>
            <person name="Wilkins M.J."/>
            <person name="Karaoz U."/>
            <person name="Brodie E.L."/>
            <person name="Williams K.H."/>
            <person name="Hubbard S.S."/>
            <person name="Banfield J.F."/>
        </authorList>
    </citation>
    <scope>NUCLEOTIDE SEQUENCE [LARGE SCALE GENOMIC DNA]</scope>
</reference>
<dbReference type="EMBL" id="MHBZ01000018">
    <property type="protein sequence ID" value="OGY11419.1"/>
    <property type="molecule type" value="Genomic_DNA"/>
</dbReference>
<sequence length="109" mass="12983">MSKIFYDHLIILEEVEIELDNLQLDKDERRELEHLIEETIHHRVLGKILTKLPKPHHEEFLKKFASAPHDPSLIHYLNHKIKESVEKHIAKEIESLKKELLTELKGQKK</sequence>
<accession>A0A1G1V7K3</accession>
<evidence type="ECO:0000313" key="2">
    <source>
        <dbReference type="Proteomes" id="UP000178319"/>
    </source>
</evidence>
<evidence type="ECO:0000313" key="1">
    <source>
        <dbReference type="EMBL" id="OGY11419.1"/>
    </source>
</evidence>
<comment type="caution">
    <text evidence="1">The sequence shown here is derived from an EMBL/GenBank/DDBJ whole genome shotgun (WGS) entry which is preliminary data.</text>
</comment>
<dbReference type="STRING" id="1797516.A3D26_00020"/>